<comment type="caution">
    <text evidence="10">The sequence shown here is derived from an EMBL/GenBank/DDBJ whole genome shotgun (WGS) entry which is preliminary data.</text>
</comment>
<dbReference type="EMBL" id="DVIQ01000060">
    <property type="protein sequence ID" value="HIS31909.1"/>
    <property type="molecule type" value="Genomic_DNA"/>
</dbReference>
<evidence type="ECO:0000313" key="10">
    <source>
        <dbReference type="EMBL" id="HIS31909.1"/>
    </source>
</evidence>
<dbReference type="AlphaFoldDB" id="A0A9D1JL09"/>
<dbReference type="PANTHER" id="PTHR43873:SF1">
    <property type="entry name" value="COBYRINATE A,C-DIAMIDE SYNTHASE"/>
    <property type="match status" value="1"/>
</dbReference>
<dbReference type="Pfam" id="PF01656">
    <property type="entry name" value="CbiA"/>
    <property type="match status" value="1"/>
</dbReference>
<dbReference type="InterPro" id="IPR002586">
    <property type="entry name" value="CobQ/CobB/MinD/ParA_Nub-bd_dom"/>
</dbReference>
<dbReference type="InterPro" id="IPR027417">
    <property type="entry name" value="P-loop_NTPase"/>
</dbReference>
<feature type="active site" description="Nucleophile" evidence="7">
    <location>
        <position position="341"/>
    </location>
</feature>
<reference evidence="10" key="1">
    <citation type="submission" date="2020-10" db="EMBL/GenBank/DDBJ databases">
        <authorList>
            <person name="Gilroy R."/>
        </authorList>
    </citation>
    <scope>NUCLEOTIDE SEQUENCE</scope>
    <source>
        <strain evidence="10">CHK190-19873</strain>
    </source>
</reference>
<evidence type="ECO:0000256" key="4">
    <source>
        <dbReference type="ARBA" id="ARBA00022840"/>
    </source>
</evidence>
<comment type="similarity">
    <text evidence="7">Belongs to the CobB/CbiA family.</text>
</comment>
<evidence type="ECO:0000256" key="7">
    <source>
        <dbReference type="HAMAP-Rule" id="MF_00027"/>
    </source>
</evidence>
<proteinExistence type="inferred from homology"/>
<keyword evidence="7" id="KW-0169">Cobalamin biosynthesis</keyword>
<keyword evidence="5 7" id="KW-0460">Magnesium</keyword>
<dbReference type="InterPro" id="IPR029062">
    <property type="entry name" value="Class_I_gatase-like"/>
</dbReference>
<dbReference type="PROSITE" id="PS51274">
    <property type="entry name" value="GATASE_COBBQ"/>
    <property type="match status" value="1"/>
</dbReference>
<dbReference type="InterPro" id="IPR004484">
    <property type="entry name" value="CbiA/CobB_synth"/>
</dbReference>
<keyword evidence="4 7" id="KW-0067">ATP-binding</keyword>
<organism evidence="10 11">
    <name type="scientific">Candidatus Limivivens intestinipullorum</name>
    <dbReference type="NCBI Taxonomy" id="2840858"/>
    <lineage>
        <taxon>Bacteria</taxon>
        <taxon>Bacillati</taxon>
        <taxon>Bacillota</taxon>
        <taxon>Clostridia</taxon>
        <taxon>Lachnospirales</taxon>
        <taxon>Lachnospiraceae</taxon>
        <taxon>Lachnospiraceae incertae sedis</taxon>
        <taxon>Candidatus Limivivens</taxon>
    </lineage>
</organism>
<dbReference type="NCBIfam" id="NF002204">
    <property type="entry name" value="PRK01077.1"/>
    <property type="match status" value="1"/>
</dbReference>
<dbReference type="Gene3D" id="3.40.50.880">
    <property type="match status" value="1"/>
</dbReference>
<dbReference type="HAMAP" id="MF_00027">
    <property type="entry name" value="CobB_CbiA"/>
    <property type="match status" value="1"/>
</dbReference>
<dbReference type="Gene3D" id="3.40.50.300">
    <property type="entry name" value="P-loop containing nucleotide triphosphate hydrolases"/>
    <property type="match status" value="1"/>
</dbReference>
<keyword evidence="3 7" id="KW-0547">Nucleotide-binding</keyword>
<accession>A0A9D1JL09</accession>
<comment type="miscellaneous">
    <text evidence="7">The a and c carboxylates of cobyrinate are activated for nucleophilic attack via formation of a phosphorylated intermediate by ATP. CbiA catalyzes first the amidation of the c-carboxylate, and then that of the a-carboxylate.</text>
</comment>
<name>A0A9D1JL09_9FIRM</name>
<dbReference type="GO" id="GO:0009236">
    <property type="term" value="P:cobalamin biosynthetic process"/>
    <property type="evidence" value="ECO:0007669"/>
    <property type="project" value="UniProtKB-UniRule"/>
</dbReference>
<evidence type="ECO:0000259" key="8">
    <source>
        <dbReference type="Pfam" id="PF01656"/>
    </source>
</evidence>
<dbReference type="GO" id="GO:0042242">
    <property type="term" value="F:cobyrinic acid a,c-diamide synthase activity"/>
    <property type="evidence" value="ECO:0007669"/>
    <property type="project" value="UniProtKB-UniRule"/>
</dbReference>
<dbReference type="PANTHER" id="PTHR43873">
    <property type="entry name" value="COBYRINATE A,C-DIAMIDE SYNTHASE"/>
    <property type="match status" value="1"/>
</dbReference>
<dbReference type="GO" id="GO:0005524">
    <property type="term" value="F:ATP binding"/>
    <property type="evidence" value="ECO:0007669"/>
    <property type="project" value="UniProtKB-UniRule"/>
</dbReference>
<evidence type="ECO:0000256" key="1">
    <source>
        <dbReference type="ARBA" id="ARBA00001946"/>
    </source>
</evidence>
<dbReference type="InterPro" id="IPR011698">
    <property type="entry name" value="GATase_3"/>
</dbReference>
<comment type="function">
    <text evidence="7">Catalyzes the ATP-dependent amidation of the two carboxylate groups at positions a and c of cobyrinate, using either L-glutamine or ammonia as the nitrogen source.</text>
</comment>
<evidence type="ECO:0000313" key="11">
    <source>
        <dbReference type="Proteomes" id="UP000823935"/>
    </source>
</evidence>
<feature type="domain" description="CobQ/CobB/MinD/ParA nucleotide binding" evidence="8">
    <location>
        <begin position="7"/>
        <end position="190"/>
    </location>
</feature>
<dbReference type="Proteomes" id="UP000823935">
    <property type="component" value="Unassembled WGS sequence"/>
</dbReference>
<comment type="pathway">
    <text evidence="7">Cofactor biosynthesis; adenosylcobalamin biosynthesis; cob(II)yrinate a,c-diamide from sirohydrochlorin (anaerobic route): step 10/10.</text>
</comment>
<dbReference type="EC" id="6.3.5.11" evidence="7"/>
<keyword evidence="6 7" id="KW-0315">Glutamine amidotransferase</keyword>
<sequence length="465" mass="51264">MGNPRFMLAAGASGSGKTLITCGILAALGRRGLKVSSFKCGPDYIDPMFHARILKAKSRNLDTFFTNPAMTRYLFARSAKGTDVSVMEGVMGYYDGLGGTTEKAGAWDLARTTDTPAVLIVNAKGMSLSLLAYIKGFLTYREDSRIRGVILNQISPMLYPKLRDRIQEELGVRVYGYVPKLTDFSLDSRHLGLVLPGEIANLEEKFAQLGETLEKTLDLDGLLALADTAPEIPEQMPEELEALLKSERARKIREAAPKIAVAKDEAFCFLYEDNLQLLKDLGARLCFFSPIHDERIPADAEGLLLYGGYPELYARELAENASMRESVREGIAGGLPHLAECGGFLYLHEELEDMNGQGFPGCANVAGKGFRTPKLSRFGYVTLEAEREGVLGGNGPIKGHEFHYFDSTSCGEDFTARKPLGGRSWKCIHAGEAFLEGFPHLYYYSRPEFAAEFLEKCAEFGRKEP</sequence>
<keyword evidence="2 7" id="KW-0436">Ligase</keyword>
<comment type="cofactor">
    <cofactor evidence="1 7">
        <name>Mg(2+)</name>
        <dbReference type="ChEBI" id="CHEBI:18420"/>
    </cofactor>
</comment>
<evidence type="ECO:0000256" key="5">
    <source>
        <dbReference type="ARBA" id="ARBA00022842"/>
    </source>
</evidence>
<dbReference type="CDD" id="cd05388">
    <property type="entry name" value="CobB_N"/>
    <property type="match status" value="1"/>
</dbReference>
<protein>
    <recommendedName>
        <fullName evidence="7">Cobyrinate a,c-diamide synthase</fullName>
        <ecNumber evidence="7">6.3.5.11</ecNumber>
    </recommendedName>
    <alternativeName>
        <fullName evidence="7">Cobyrinic acid a,c-diamide synthetase</fullName>
    </alternativeName>
</protein>
<dbReference type="SUPFAM" id="SSF52540">
    <property type="entry name" value="P-loop containing nucleoside triphosphate hydrolases"/>
    <property type="match status" value="1"/>
</dbReference>
<evidence type="ECO:0000259" key="9">
    <source>
        <dbReference type="Pfam" id="PF07685"/>
    </source>
</evidence>
<evidence type="ECO:0000256" key="6">
    <source>
        <dbReference type="ARBA" id="ARBA00022962"/>
    </source>
</evidence>
<comment type="catalytic activity">
    <reaction evidence="7">
        <text>cob(II)yrinate + 2 L-glutamine + 2 ATP + 2 H2O = cob(II)yrinate a,c diamide + 2 L-glutamate + 2 ADP + 2 phosphate + 2 H(+)</text>
        <dbReference type="Rhea" id="RHEA:26289"/>
        <dbReference type="ChEBI" id="CHEBI:15377"/>
        <dbReference type="ChEBI" id="CHEBI:15378"/>
        <dbReference type="ChEBI" id="CHEBI:29985"/>
        <dbReference type="ChEBI" id="CHEBI:30616"/>
        <dbReference type="ChEBI" id="CHEBI:43474"/>
        <dbReference type="ChEBI" id="CHEBI:58359"/>
        <dbReference type="ChEBI" id="CHEBI:58537"/>
        <dbReference type="ChEBI" id="CHEBI:58894"/>
        <dbReference type="ChEBI" id="CHEBI:456216"/>
        <dbReference type="EC" id="6.3.5.11"/>
    </reaction>
</comment>
<evidence type="ECO:0000256" key="2">
    <source>
        <dbReference type="ARBA" id="ARBA00022598"/>
    </source>
</evidence>
<reference evidence="10" key="2">
    <citation type="journal article" date="2021" name="PeerJ">
        <title>Extensive microbial diversity within the chicken gut microbiome revealed by metagenomics and culture.</title>
        <authorList>
            <person name="Gilroy R."/>
            <person name="Ravi A."/>
            <person name="Getino M."/>
            <person name="Pursley I."/>
            <person name="Horton D.L."/>
            <person name="Alikhan N.F."/>
            <person name="Baker D."/>
            <person name="Gharbi K."/>
            <person name="Hall N."/>
            <person name="Watson M."/>
            <person name="Adriaenssens E.M."/>
            <person name="Foster-Nyarko E."/>
            <person name="Jarju S."/>
            <person name="Secka A."/>
            <person name="Antonio M."/>
            <person name="Oren A."/>
            <person name="Chaudhuri R.R."/>
            <person name="La Ragione R."/>
            <person name="Hildebrand F."/>
            <person name="Pallen M.J."/>
        </authorList>
    </citation>
    <scope>NUCLEOTIDE SEQUENCE</scope>
    <source>
        <strain evidence="10">CHK190-19873</strain>
    </source>
</reference>
<dbReference type="NCBIfam" id="TIGR00379">
    <property type="entry name" value="cobB"/>
    <property type="match status" value="1"/>
</dbReference>
<comment type="domain">
    <text evidence="7">Comprises of two domains. The C-terminal domain contains the binding site for glutamine and catalyzes the hydrolysis of this substrate to glutamate and ammonia. The N-terminal domain is anticipated to bind ATP and cobyrinate and catalyzes the ultimate synthesis of the diamide product. The ammonia produced via the glutaminase domain is probably translocated to the adjacent domain via a molecular tunnel, where it reacts with an activated intermediate.</text>
</comment>
<dbReference type="Pfam" id="PF07685">
    <property type="entry name" value="GATase_3"/>
    <property type="match status" value="1"/>
</dbReference>
<dbReference type="SUPFAM" id="SSF52317">
    <property type="entry name" value="Class I glutamine amidotransferase-like"/>
    <property type="match status" value="1"/>
</dbReference>
<feature type="site" description="Increases nucleophilicity of active site Cys" evidence="7">
    <location>
        <position position="440"/>
    </location>
</feature>
<evidence type="ECO:0000256" key="3">
    <source>
        <dbReference type="ARBA" id="ARBA00022741"/>
    </source>
</evidence>
<gene>
    <name evidence="7" type="primary">cbiA</name>
    <name evidence="10" type="ORF">IAB44_10245</name>
</gene>
<feature type="domain" description="CobB/CobQ-like glutamine amidotransferase" evidence="9">
    <location>
        <begin position="258"/>
        <end position="405"/>
    </location>
</feature>